<dbReference type="SMART" id="SM00131">
    <property type="entry name" value="KU"/>
    <property type="match status" value="1"/>
</dbReference>
<feature type="compositionally biased region" description="Polar residues" evidence="1">
    <location>
        <begin position="30"/>
        <end position="51"/>
    </location>
</feature>
<name>A0A3P6QT64_DIBLA</name>
<dbReference type="Pfam" id="PF00014">
    <property type="entry name" value="Kunitz_BPTI"/>
    <property type="match status" value="1"/>
</dbReference>
<reference evidence="3 4" key="1">
    <citation type="submission" date="2018-11" db="EMBL/GenBank/DDBJ databases">
        <authorList>
            <consortium name="Pathogen Informatics"/>
        </authorList>
    </citation>
    <scope>NUCLEOTIDE SEQUENCE [LARGE SCALE GENOMIC DNA]</scope>
</reference>
<dbReference type="EMBL" id="UYRU01002854">
    <property type="protein sequence ID" value="VDK34871.1"/>
    <property type="molecule type" value="Genomic_DNA"/>
</dbReference>
<dbReference type="Proteomes" id="UP000281553">
    <property type="component" value="Unassembled WGS sequence"/>
</dbReference>
<proteinExistence type="predicted"/>
<dbReference type="InterPro" id="IPR002223">
    <property type="entry name" value="Kunitz_BPTI"/>
</dbReference>
<evidence type="ECO:0000313" key="3">
    <source>
        <dbReference type="EMBL" id="VDK34871.1"/>
    </source>
</evidence>
<protein>
    <recommendedName>
        <fullName evidence="2">BPTI/Kunitz inhibitor domain-containing protein</fullName>
    </recommendedName>
</protein>
<dbReference type="AlphaFoldDB" id="A0A3P6QT64"/>
<feature type="compositionally biased region" description="Polar residues" evidence="1">
    <location>
        <begin position="1"/>
        <end position="23"/>
    </location>
</feature>
<gene>
    <name evidence="3" type="ORF">DILT_LOCUS625</name>
</gene>
<feature type="domain" description="BPTI/Kunitz inhibitor" evidence="2">
    <location>
        <begin position="184"/>
        <end position="234"/>
    </location>
</feature>
<keyword evidence="4" id="KW-1185">Reference proteome</keyword>
<feature type="region of interest" description="Disordered" evidence="1">
    <location>
        <begin position="1"/>
        <end position="61"/>
    </location>
</feature>
<evidence type="ECO:0000256" key="1">
    <source>
        <dbReference type="SAM" id="MobiDB-lite"/>
    </source>
</evidence>
<evidence type="ECO:0000313" key="4">
    <source>
        <dbReference type="Proteomes" id="UP000281553"/>
    </source>
</evidence>
<dbReference type="Gene3D" id="4.10.410.10">
    <property type="entry name" value="Pancreatic trypsin inhibitor Kunitz domain"/>
    <property type="match status" value="1"/>
</dbReference>
<organism evidence="3 4">
    <name type="scientific">Dibothriocephalus latus</name>
    <name type="common">Fish tapeworm</name>
    <name type="synonym">Diphyllobothrium latum</name>
    <dbReference type="NCBI Taxonomy" id="60516"/>
    <lineage>
        <taxon>Eukaryota</taxon>
        <taxon>Metazoa</taxon>
        <taxon>Spiralia</taxon>
        <taxon>Lophotrochozoa</taxon>
        <taxon>Platyhelminthes</taxon>
        <taxon>Cestoda</taxon>
        <taxon>Eucestoda</taxon>
        <taxon>Diphyllobothriidea</taxon>
        <taxon>Diphyllobothriidae</taxon>
        <taxon>Dibothriocephalus</taxon>
    </lineage>
</organism>
<feature type="non-terminal residue" evidence="3">
    <location>
        <position position="1"/>
    </location>
</feature>
<accession>A0A3P6QT64</accession>
<dbReference type="GO" id="GO:0004867">
    <property type="term" value="F:serine-type endopeptidase inhibitor activity"/>
    <property type="evidence" value="ECO:0007669"/>
    <property type="project" value="InterPro"/>
</dbReference>
<feature type="compositionally biased region" description="Polar residues" evidence="1">
    <location>
        <begin position="75"/>
        <end position="95"/>
    </location>
</feature>
<evidence type="ECO:0000259" key="2">
    <source>
        <dbReference type="PROSITE" id="PS50279"/>
    </source>
</evidence>
<dbReference type="InterPro" id="IPR036880">
    <property type="entry name" value="Kunitz_BPTI_sf"/>
</dbReference>
<dbReference type="OrthoDB" id="10518634at2759"/>
<feature type="region of interest" description="Disordered" evidence="1">
    <location>
        <begin position="73"/>
        <end position="98"/>
    </location>
</feature>
<dbReference type="SUPFAM" id="SSF57362">
    <property type="entry name" value="BPTI-like"/>
    <property type="match status" value="1"/>
</dbReference>
<sequence>VAANDENSSTVPAVYSTPNTTPKDNPAAETVSTDGETDTSQPTEATTSPNTFKHADTTETSTVVPTLNELVESEGVTSTEATLQSTEVPSKASVNSKGEELLSESKEALADVFEITGVPTTTDSTVKQDSTTLLATTLSTTPATETLRSSTVDTLQSPTEAQLDVSNLSKLYSPDGPRDVEVRCRIIPDISPCTQADRGVHWYFDAIEQRCLSTTDCISNENNFESELECMTACHHKTRKFTKKGYASIPFS</sequence>
<dbReference type="PROSITE" id="PS50279">
    <property type="entry name" value="BPTI_KUNITZ_2"/>
    <property type="match status" value="1"/>
</dbReference>